<reference evidence="1 2" key="1">
    <citation type="submission" date="2021-02" db="EMBL/GenBank/DDBJ databases">
        <title>Lactate utilizing bacteria of the human gut.</title>
        <authorList>
            <person name="Sheridan P.O."/>
        </authorList>
    </citation>
    <scope>NUCLEOTIDE SEQUENCE [LARGE SCALE GENOMIC DNA]</scope>
    <source>
        <strain evidence="1 2">HTF-83D</strain>
    </source>
</reference>
<accession>A0ABS3ZK05</accession>
<evidence type="ECO:0008006" key="3">
    <source>
        <dbReference type="Google" id="ProtNLM"/>
    </source>
</evidence>
<dbReference type="RefSeq" id="WP_021907443.1">
    <property type="nucleotide sequence ID" value="NZ_JAFIQO010000114.1"/>
</dbReference>
<sequence length="183" mass="20728">MQNYKIWMKKAGSLFLCCILSGVGCISCNNAKSSIQTKQTENTQSGFSCGSGELTDIANYIGSPVKLRYIQDGETHNECEITDKQTVDSCMNALQTLQIGKEIEVRTMDAGETFLFEFKDGSVFVLSFESGNLLKNGVCYETKGYTMLQQLIKNYYEKNVSLRLRIRYHEIKYKKIPRVHGLN</sequence>
<dbReference type="Proteomes" id="UP001315001">
    <property type="component" value="Unassembled WGS sequence"/>
</dbReference>
<protein>
    <recommendedName>
        <fullName evidence="3">Lipoprotein</fullName>
    </recommendedName>
</protein>
<comment type="caution">
    <text evidence="1">The sequence shown here is derived from an EMBL/GenBank/DDBJ whole genome shotgun (WGS) entry which is preliminary data.</text>
</comment>
<evidence type="ECO:0000313" key="2">
    <source>
        <dbReference type="Proteomes" id="UP001315001"/>
    </source>
</evidence>
<gene>
    <name evidence="1" type="ORF">JYQ75_07285</name>
</gene>
<keyword evidence="2" id="KW-1185">Reference proteome</keyword>
<evidence type="ECO:0000313" key="1">
    <source>
        <dbReference type="EMBL" id="MBP0057204.1"/>
    </source>
</evidence>
<dbReference type="EMBL" id="JAFIQO010000114">
    <property type="protein sequence ID" value="MBP0057204.1"/>
    <property type="molecule type" value="Genomic_DNA"/>
</dbReference>
<organism evidence="1 2">
    <name type="scientific">Anaerobutyricum soehngenii</name>
    <dbReference type="NCBI Taxonomy" id="105843"/>
    <lineage>
        <taxon>Bacteria</taxon>
        <taxon>Bacillati</taxon>
        <taxon>Bacillota</taxon>
        <taxon>Clostridia</taxon>
        <taxon>Lachnospirales</taxon>
        <taxon>Lachnospiraceae</taxon>
        <taxon>Anaerobutyricum</taxon>
    </lineage>
</organism>
<dbReference type="PROSITE" id="PS51257">
    <property type="entry name" value="PROKAR_LIPOPROTEIN"/>
    <property type="match status" value="1"/>
</dbReference>
<name>A0ABS3ZK05_9FIRM</name>
<proteinExistence type="predicted"/>